<evidence type="ECO:0000256" key="2">
    <source>
        <dbReference type="ARBA" id="ARBA00022692"/>
    </source>
</evidence>
<dbReference type="EMBL" id="JAOPKB010000006">
    <property type="protein sequence ID" value="MCU4973528.1"/>
    <property type="molecule type" value="Genomic_DNA"/>
</dbReference>
<comment type="caution">
    <text evidence="7">The sequence shown here is derived from an EMBL/GenBank/DDBJ whole genome shotgun (WGS) entry which is preliminary data.</text>
</comment>
<accession>A0AAP2YZG2</accession>
<dbReference type="RefSeq" id="WP_338004242.1">
    <property type="nucleotide sequence ID" value="NZ_JAOPKA010000008.1"/>
</dbReference>
<dbReference type="Proteomes" id="UP001320972">
    <property type="component" value="Unassembled WGS sequence"/>
</dbReference>
<keyword evidence="2 5" id="KW-0812">Transmembrane</keyword>
<dbReference type="Proteomes" id="UP001321018">
    <property type="component" value="Unassembled WGS sequence"/>
</dbReference>
<dbReference type="Gene3D" id="1.10.3720.10">
    <property type="entry name" value="MetI-like"/>
    <property type="match status" value="1"/>
</dbReference>
<dbReference type="SUPFAM" id="SSF161098">
    <property type="entry name" value="MetI-like"/>
    <property type="match status" value="1"/>
</dbReference>
<comment type="similarity">
    <text evidence="5">Belongs to the binding-protein-dependent transport system permease family.</text>
</comment>
<reference evidence="7 9" key="1">
    <citation type="submission" date="2022-09" db="EMBL/GenBank/DDBJ databases">
        <title>Enrichment on poylsaccharides allowed isolation of novel metabolic and taxonomic groups of Haloarchaea.</title>
        <authorList>
            <person name="Sorokin D.Y."/>
            <person name="Elcheninov A.G."/>
            <person name="Khizhniak T.V."/>
            <person name="Kolganova T.V."/>
            <person name="Kublanov I.V."/>
        </authorList>
    </citation>
    <scope>NUCLEOTIDE SEQUENCE</scope>
    <source>
        <strain evidence="8 9">AArc-m2/3/4</strain>
        <strain evidence="7">AArc-xg1-1</strain>
    </source>
</reference>
<dbReference type="InterPro" id="IPR035906">
    <property type="entry name" value="MetI-like_sf"/>
</dbReference>
<evidence type="ECO:0000256" key="1">
    <source>
        <dbReference type="ARBA" id="ARBA00004141"/>
    </source>
</evidence>
<proteinExistence type="inferred from homology"/>
<evidence type="ECO:0000313" key="9">
    <source>
        <dbReference type="Proteomes" id="UP001320972"/>
    </source>
</evidence>
<evidence type="ECO:0000256" key="5">
    <source>
        <dbReference type="RuleBase" id="RU363032"/>
    </source>
</evidence>
<evidence type="ECO:0000313" key="10">
    <source>
        <dbReference type="Proteomes" id="UP001321018"/>
    </source>
</evidence>
<keyword evidence="4 5" id="KW-0472">Membrane</keyword>
<feature type="transmembrane region" description="Helical" evidence="5">
    <location>
        <begin position="118"/>
        <end position="142"/>
    </location>
</feature>
<dbReference type="PANTHER" id="PTHR43376">
    <property type="entry name" value="OLIGOPEPTIDE TRANSPORT SYSTEM PERMEASE PROTEIN"/>
    <property type="match status" value="1"/>
</dbReference>
<organism evidence="7 10">
    <name type="scientific">Natronoglomus mannanivorans</name>
    <dbReference type="NCBI Taxonomy" id="2979990"/>
    <lineage>
        <taxon>Archaea</taxon>
        <taxon>Methanobacteriati</taxon>
        <taxon>Methanobacteriota</taxon>
        <taxon>Stenosarchaea group</taxon>
        <taxon>Halobacteria</taxon>
        <taxon>Halobacteriales</taxon>
        <taxon>Natrialbaceae</taxon>
        <taxon>Natronoglomus</taxon>
    </lineage>
</organism>
<comment type="subcellular location">
    <subcellularLocation>
        <location evidence="5">Cell membrane</location>
        <topology evidence="5">Multi-pass membrane protein</topology>
    </subcellularLocation>
    <subcellularLocation>
        <location evidence="1">Membrane</location>
        <topology evidence="1">Multi-pass membrane protein</topology>
    </subcellularLocation>
</comment>
<feature type="transmembrane region" description="Helical" evidence="5">
    <location>
        <begin position="277"/>
        <end position="302"/>
    </location>
</feature>
<dbReference type="AlphaFoldDB" id="A0AAP2YZG2"/>
<sequence>MPGGPESAIRSQINSNPTAFGLPPNPTFEQINQVLQEQMLVPPDQPLWEAYLTYMLGALQGNLGHSIIVDPGASNVALILEAAPWSIFLASVALVYGLVVGIILGSLMAYYEGSRFDVGMTVTVILNSAVPFYIAAIVLLYFGAYQLGWFPTGGRFDTSTNPGFNLPFIQGIFYHAALPVASLIITGFGGQALSMRANSIRILGSDYIRVAELRGLSSYKISTRYLARNAILPMYTGIIIGFGGMLGGTVILEEIFAYPGMGMLMYQATVMRDFPLLTANLIVVTILFVIATLVADFTYALIDPRAEQSSMG</sequence>
<protein>
    <submittedName>
        <fullName evidence="7">ABC transporter permease</fullName>
    </submittedName>
</protein>
<dbReference type="CDD" id="cd06261">
    <property type="entry name" value="TM_PBP2"/>
    <property type="match status" value="1"/>
</dbReference>
<dbReference type="PANTHER" id="PTHR43376:SF1">
    <property type="entry name" value="OLIGOPEPTIDE TRANSPORT SYSTEM PERMEASE PROTEIN"/>
    <property type="match status" value="1"/>
</dbReference>
<dbReference type="EMBL" id="JAOPKA010000008">
    <property type="protein sequence ID" value="MCU4742419.1"/>
    <property type="molecule type" value="Genomic_DNA"/>
</dbReference>
<evidence type="ECO:0000313" key="7">
    <source>
        <dbReference type="EMBL" id="MCU4742419.1"/>
    </source>
</evidence>
<feature type="transmembrane region" description="Helical" evidence="5">
    <location>
        <begin position="172"/>
        <end position="193"/>
    </location>
</feature>
<dbReference type="GO" id="GO:0005886">
    <property type="term" value="C:plasma membrane"/>
    <property type="evidence" value="ECO:0007669"/>
    <property type="project" value="UniProtKB-SubCell"/>
</dbReference>
<keyword evidence="3 5" id="KW-1133">Transmembrane helix</keyword>
<evidence type="ECO:0000256" key="3">
    <source>
        <dbReference type="ARBA" id="ARBA00022989"/>
    </source>
</evidence>
<dbReference type="InterPro" id="IPR000515">
    <property type="entry name" value="MetI-like"/>
</dbReference>
<dbReference type="Pfam" id="PF00528">
    <property type="entry name" value="BPD_transp_1"/>
    <property type="match status" value="1"/>
</dbReference>
<feature type="domain" description="ABC transmembrane type-1" evidence="6">
    <location>
        <begin position="83"/>
        <end position="295"/>
    </location>
</feature>
<keyword evidence="9" id="KW-1185">Reference proteome</keyword>
<keyword evidence="5" id="KW-0813">Transport</keyword>
<evidence type="ECO:0000256" key="4">
    <source>
        <dbReference type="ARBA" id="ARBA00023136"/>
    </source>
</evidence>
<feature type="transmembrane region" description="Helical" evidence="5">
    <location>
        <begin position="85"/>
        <end position="111"/>
    </location>
</feature>
<evidence type="ECO:0000259" key="6">
    <source>
        <dbReference type="PROSITE" id="PS50928"/>
    </source>
</evidence>
<feature type="transmembrane region" description="Helical" evidence="5">
    <location>
        <begin position="230"/>
        <end position="257"/>
    </location>
</feature>
<gene>
    <name evidence="8" type="ORF">OB955_12350</name>
    <name evidence="7" type="ORF">OB960_13535</name>
</gene>
<evidence type="ECO:0000313" key="8">
    <source>
        <dbReference type="EMBL" id="MCU4973528.1"/>
    </source>
</evidence>
<dbReference type="PROSITE" id="PS50928">
    <property type="entry name" value="ABC_TM1"/>
    <property type="match status" value="1"/>
</dbReference>
<name>A0AAP2YZG2_9EURY</name>
<dbReference type="GO" id="GO:0055085">
    <property type="term" value="P:transmembrane transport"/>
    <property type="evidence" value="ECO:0007669"/>
    <property type="project" value="InterPro"/>
</dbReference>